<dbReference type="OrthoDB" id="8770295at2"/>
<evidence type="ECO:0000256" key="1">
    <source>
        <dbReference type="ARBA" id="ARBA00007637"/>
    </source>
</evidence>
<dbReference type="STRING" id="1123062.SAMN02745775_108145"/>
<dbReference type="PANTHER" id="PTHR43103">
    <property type="entry name" value="NUCLEOSIDE-DIPHOSPHATE-SUGAR EPIMERASE"/>
    <property type="match status" value="1"/>
</dbReference>
<reference evidence="6 7" key="1">
    <citation type="submission" date="2016-10" db="EMBL/GenBank/DDBJ databases">
        <authorList>
            <person name="de Groot N.N."/>
        </authorList>
    </citation>
    <scope>NUCLEOTIDE SEQUENCE [LARGE SCALE GENOMIC DNA]</scope>
    <source>
        <strain evidence="6 7">DSM 19981</strain>
    </source>
</reference>
<dbReference type="Pfam" id="PF01370">
    <property type="entry name" value="Epimerase"/>
    <property type="match status" value="1"/>
</dbReference>
<dbReference type="InterPro" id="IPR036291">
    <property type="entry name" value="NAD(P)-bd_dom_sf"/>
</dbReference>
<evidence type="ECO:0000256" key="2">
    <source>
        <dbReference type="ARBA" id="ARBA00023002"/>
    </source>
</evidence>
<evidence type="ECO:0000256" key="3">
    <source>
        <dbReference type="ARBA" id="ARBA00023027"/>
    </source>
</evidence>
<feature type="region of interest" description="Disordered" evidence="4">
    <location>
        <begin position="250"/>
        <end position="278"/>
    </location>
</feature>
<evidence type="ECO:0000313" key="6">
    <source>
        <dbReference type="EMBL" id="SFK83902.1"/>
    </source>
</evidence>
<dbReference type="RefSeq" id="WP_092961593.1">
    <property type="nucleotide sequence ID" value="NZ_FOSQ01000008.1"/>
</dbReference>
<evidence type="ECO:0000313" key="7">
    <source>
        <dbReference type="Proteomes" id="UP000199473"/>
    </source>
</evidence>
<dbReference type="EMBL" id="FOSQ01000008">
    <property type="protein sequence ID" value="SFK83902.1"/>
    <property type="molecule type" value="Genomic_DNA"/>
</dbReference>
<dbReference type="Proteomes" id="UP000199473">
    <property type="component" value="Unassembled WGS sequence"/>
</dbReference>
<protein>
    <submittedName>
        <fullName evidence="6">Uronate dehydrogenase</fullName>
    </submittedName>
</protein>
<feature type="domain" description="NAD-dependent epimerase/dehydratase" evidence="5">
    <location>
        <begin position="5"/>
        <end position="170"/>
    </location>
</feature>
<comment type="similarity">
    <text evidence="1">Belongs to the NAD(P)-dependent epimerase/dehydratase family.</text>
</comment>
<dbReference type="PANTHER" id="PTHR43103:SF5">
    <property type="entry name" value="4-EPIMERASE, PUTATIVE (AFU_ORTHOLOGUE AFUA_7G00360)-RELATED"/>
    <property type="match status" value="1"/>
</dbReference>
<dbReference type="Gene3D" id="3.40.50.720">
    <property type="entry name" value="NAD(P)-binding Rossmann-like Domain"/>
    <property type="match status" value="1"/>
</dbReference>
<proteinExistence type="inferred from homology"/>
<accession>A0A1I4CRL6</accession>
<gene>
    <name evidence="6" type="ORF">SAMN02745775_108145</name>
</gene>
<evidence type="ECO:0000256" key="4">
    <source>
        <dbReference type="SAM" id="MobiDB-lite"/>
    </source>
</evidence>
<dbReference type="GO" id="GO:0016491">
    <property type="term" value="F:oxidoreductase activity"/>
    <property type="evidence" value="ECO:0007669"/>
    <property type="project" value="UniProtKB-KW"/>
</dbReference>
<dbReference type="SUPFAM" id="SSF51735">
    <property type="entry name" value="NAD(P)-binding Rossmann-fold domains"/>
    <property type="match status" value="1"/>
</dbReference>
<sequence>MTKPILLTGASGNLGRMLAKELSDAGHTLRLTDIAPFPDPLPANCTFTRIDLNEGMRILQVAEGCGTILHYGGIANEQPYEVVLGPNLRGLYHIYEAARREGARVMFASSNHSIGFHNRPSGNAERLDLDCAFRPDGFYGLSKAYGELMGRMYWDKHGVENVNVRIGSCFPKPVNRRMLSTWLSYADLARMMKAIIAAERVGHAVIWGASRNPETYWGKDHRDRIGWAPQDSAEDFRAEVGHIVSDDPVEERYQGGSYTSDGYTRKGGFSPRDQFDLD</sequence>
<keyword evidence="3" id="KW-0520">NAD</keyword>
<dbReference type="InterPro" id="IPR001509">
    <property type="entry name" value="Epimerase_deHydtase"/>
</dbReference>
<name>A0A1I4CRL6_9PROT</name>
<keyword evidence="7" id="KW-1185">Reference proteome</keyword>
<organism evidence="6 7">
    <name type="scientific">Falsiroseomonas stagni DSM 19981</name>
    <dbReference type="NCBI Taxonomy" id="1123062"/>
    <lineage>
        <taxon>Bacteria</taxon>
        <taxon>Pseudomonadati</taxon>
        <taxon>Pseudomonadota</taxon>
        <taxon>Alphaproteobacteria</taxon>
        <taxon>Acetobacterales</taxon>
        <taxon>Roseomonadaceae</taxon>
        <taxon>Falsiroseomonas</taxon>
    </lineage>
</organism>
<keyword evidence="2" id="KW-0560">Oxidoreductase</keyword>
<evidence type="ECO:0000259" key="5">
    <source>
        <dbReference type="Pfam" id="PF01370"/>
    </source>
</evidence>
<dbReference type="AlphaFoldDB" id="A0A1I4CRL6"/>